<name>A0A183TJI2_SCHSO</name>
<evidence type="ECO:0000256" key="2">
    <source>
        <dbReference type="ARBA" id="ARBA00022448"/>
    </source>
</evidence>
<dbReference type="Proteomes" id="UP000275846">
    <property type="component" value="Unassembled WGS sequence"/>
</dbReference>
<evidence type="ECO:0000256" key="3">
    <source>
        <dbReference type="ARBA" id="ARBA00022692"/>
    </source>
</evidence>
<dbReference type="InterPro" id="IPR002293">
    <property type="entry name" value="AA/rel_permease1"/>
</dbReference>
<dbReference type="WBParaSite" id="SSLN_0001726501-mRNA-1">
    <property type="protein sequence ID" value="SSLN_0001726501-mRNA-1"/>
    <property type="gene ID" value="SSLN_0001726501"/>
</dbReference>
<evidence type="ECO:0000313" key="8">
    <source>
        <dbReference type="Proteomes" id="UP000275846"/>
    </source>
</evidence>
<protein>
    <submittedName>
        <fullName evidence="9">AA_permease domain-containing protein</fullName>
    </submittedName>
</protein>
<reference evidence="9" key="1">
    <citation type="submission" date="2016-06" db="UniProtKB">
        <authorList>
            <consortium name="WormBaseParasite"/>
        </authorList>
    </citation>
    <scope>IDENTIFICATION</scope>
</reference>
<keyword evidence="2" id="KW-0813">Transport</keyword>
<organism evidence="9">
    <name type="scientific">Schistocephalus solidus</name>
    <name type="common">Tapeworm</name>
    <dbReference type="NCBI Taxonomy" id="70667"/>
    <lineage>
        <taxon>Eukaryota</taxon>
        <taxon>Metazoa</taxon>
        <taxon>Spiralia</taxon>
        <taxon>Lophotrochozoa</taxon>
        <taxon>Platyhelminthes</taxon>
        <taxon>Cestoda</taxon>
        <taxon>Eucestoda</taxon>
        <taxon>Diphyllobothriidea</taxon>
        <taxon>Diphyllobothriidae</taxon>
        <taxon>Schistocephalus</taxon>
    </lineage>
</organism>
<feature type="transmembrane region" description="Helical" evidence="6">
    <location>
        <begin position="192"/>
        <end position="210"/>
    </location>
</feature>
<dbReference type="PANTHER" id="PTHR43243:SF4">
    <property type="entry name" value="CATIONIC AMINO ACID TRANSPORTER 4"/>
    <property type="match status" value="1"/>
</dbReference>
<feature type="transmembrane region" description="Helical" evidence="6">
    <location>
        <begin position="216"/>
        <end position="238"/>
    </location>
</feature>
<dbReference type="Pfam" id="PF13520">
    <property type="entry name" value="AA_permease_2"/>
    <property type="match status" value="1"/>
</dbReference>
<dbReference type="Gene3D" id="1.20.1740.10">
    <property type="entry name" value="Amino acid/polyamine transporter I"/>
    <property type="match status" value="1"/>
</dbReference>
<accession>A0A183TJI2</accession>
<feature type="transmembrane region" description="Helical" evidence="6">
    <location>
        <begin position="94"/>
        <end position="117"/>
    </location>
</feature>
<dbReference type="PANTHER" id="PTHR43243">
    <property type="entry name" value="INNER MEMBRANE TRANSPORTER YGJI-RELATED"/>
    <property type="match status" value="1"/>
</dbReference>
<evidence type="ECO:0000313" key="7">
    <source>
        <dbReference type="EMBL" id="VDM03016.1"/>
    </source>
</evidence>
<dbReference type="EMBL" id="UYSU01041323">
    <property type="protein sequence ID" value="VDM03016.1"/>
    <property type="molecule type" value="Genomic_DNA"/>
</dbReference>
<reference evidence="7 8" key="2">
    <citation type="submission" date="2018-11" db="EMBL/GenBank/DDBJ databases">
        <authorList>
            <consortium name="Pathogen Informatics"/>
        </authorList>
    </citation>
    <scope>NUCLEOTIDE SEQUENCE [LARGE SCALE GENOMIC DNA]</scope>
    <source>
        <strain evidence="7 8">NST_G2</strain>
    </source>
</reference>
<evidence type="ECO:0000313" key="9">
    <source>
        <dbReference type="WBParaSite" id="SSLN_0001726501-mRNA-1"/>
    </source>
</evidence>
<comment type="subcellular location">
    <subcellularLocation>
        <location evidence="1">Membrane</location>
        <topology evidence="1">Multi-pass membrane protein</topology>
    </subcellularLocation>
</comment>
<dbReference type="AlphaFoldDB" id="A0A183TJI2"/>
<dbReference type="STRING" id="70667.A0A183TJI2"/>
<dbReference type="GO" id="GO:0016020">
    <property type="term" value="C:membrane"/>
    <property type="evidence" value="ECO:0007669"/>
    <property type="project" value="UniProtKB-SubCell"/>
</dbReference>
<dbReference type="GO" id="GO:0015171">
    <property type="term" value="F:amino acid transmembrane transporter activity"/>
    <property type="evidence" value="ECO:0007669"/>
    <property type="project" value="TreeGrafter"/>
</dbReference>
<keyword evidence="3 6" id="KW-0812">Transmembrane</keyword>
<gene>
    <name evidence="7" type="ORF">SSLN_LOCUS16630</name>
</gene>
<feature type="transmembrane region" description="Helical" evidence="6">
    <location>
        <begin position="137"/>
        <end position="163"/>
    </location>
</feature>
<feature type="transmembrane region" description="Helical" evidence="6">
    <location>
        <begin position="21"/>
        <end position="40"/>
    </location>
</feature>
<evidence type="ECO:0000256" key="6">
    <source>
        <dbReference type="SAM" id="Phobius"/>
    </source>
</evidence>
<feature type="transmembrane region" description="Helical" evidence="6">
    <location>
        <begin position="60"/>
        <end position="82"/>
    </location>
</feature>
<dbReference type="OrthoDB" id="3900342at2759"/>
<keyword evidence="4 6" id="KW-1133">Transmembrane helix</keyword>
<evidence type="ECO:0000256" key="5">
    <source>
        <dbReference type="ARBA" id="ARBA00023136"/>
    </source>
</evidence>
<feature type="transmembrane region" description="Helical" evidence="6">
    <location>
        <begin position="286"/>
        <end position="306"/>
    </location>
</feature>
<evidence type="ECO:0000256" key="4">
    <source>
        <dbReference type="ARBA" id="ARBA00022989"/>
    </source>
</evidence>
<evidence type="ECO:0000256" key="1">
    <source>
        <dbReference type="ARBA" id="ARBA00004141"/>
    </source>
</evidence>
<keyword evidence="5 6" id="KW-0472">Membrane</keyword>
<keyword evidence="8" id="KW-1185">Reference proteome</keyword>
<proteinExistence type="predicted"/>
<sequence>MKPESANLNAGAKVSLSVNSVFSVIQLIGLVILIIASFSVGQAKNIVSEGGFAPFGVKGIFQAAGVVIFALSGFEIICNASEEAVNPRRDVPRALGISLLIIIALYVPATLGLAALVPRSQIVYASPYVDGFGRLGLTGLMWTSAIFTLLACGLTKLASVYALPRAIYALARDGLLPKCFGHITPCNKQPTVSLVLSSSLIILLAIFLKIEVLADFMSIGVIFCYFIVGLDLIIVRYLHEREDVQKTDEGEEAALLDLGMPVRELVLGKWRLSIPQRLQFQKAFKALLSSYTVLILGLSLCIRFAFTGGLAVGFVLVGFLGFATGDDYIPRQIQEAWKFTDCSVSHHITQNPVGKGREITGGSDFCCDQRKWGDTDNGATGFQFRLTVSIGDLRIRQCNEVCA</sequence>